<keyword evidence="1" id="KW-1133">Transmembrane helix</keyword>
<comment type="caution">
    <text evidence="2">The sequence shown here is derived from an EMBL/GenBank/DDBJ whole genome shotgun (WGS) entry which is preliminary data.</text>
</comment>
<feature type="transmembrane region" description="Helical" evidence="1">
    <location>
        <begin position="12"/>
        <end position="34"/>
    </location>
</feature>
<dbReference type="EMBL" id="PVZC01000012">
    <property type="protein sequence ID" value="PRX91939.1"/>
    <property type="molecule type" value="Genomic_DNA"/>
</dbReference>
<keyword evidence="1" id="KW-0812">Transmembrane</keyword>
<protein>
    <submittedName>
        <fullName evidence="2">Uncharacterized protein</fullName>
    </submittedName>
</protein>
<reference evidence="2 3" key="1">
    <citation type="submission" date="2018-03" db="EMBL/GenBank/DDBJ databases">
        <title>Genomic Encyclopedia of Archaeal and Bacterial Type Strains, Phase II (KMG-II): from individual species to whole genera.</title>
        <authorList>
            <person name="Goeker M."/>
        </authorList>
    </citation>
    <scope>NUCLEOTIDE SEQUENCE [LARGE SCALE GENOMIC DNA]</scope>
    <source>
        <strain evidence="2 3">DSM 45601</strain>
    </source>
</reference>
<gene>
    <name evidence="2" type="ORF">CLV72_11212</name>
</gene>
<evidence type="ECO:0000313" key="3">
    <source>
        <dbReference type="Proteomes" id="UP000237846"/>
    </source>
</evidence>
<keyword evidence="3" id="KW-1185">Reference proteome</keyword>
<organism evidence="2 3">
    <name type="scientific">Allonocardiopsis opalescens</name>
    <dbReference type="NCBI Taxonomy" id="1144618"/>
    <lineage>
        <taxon>Bacteria</taxon>
        <taxon>Bacillati</taxon>
        <taxon>Actinomycetota</taxon>
        <taxon>Actinomycetes</taxon>
        <taxon>Streptosporangiales</taxon>
        <taxon>Allonocardiopsis</taxon>
    </lineage>
</organism>
<name>A0A2T0PSR9_9ACTN</name>
<evidence type="ECO:0000313" key="2">
    <source>
        <dbReference type="EMBL" id="PRX91939.1"/>
    </source>
</evidence>
<sequence>MGPVLMAAIDSLITTVLIPAAVAVCTTLLVEYFAKPWLEARKERILEAHRARREAAAVGRRIYFDLGRLEDPVPEDMPEPNRTTLVNEVKAKRESILADSRELERMLPRIGGVNALTLLIAARVIGTVQGTALSDASDAKVAEVRGAVGPLFDLLELGWWRPGWWRAYFRVCEALGIEPRLGARLVEFQQASKPPKR</sequence>
<dbReference type="Proteomes" id="UP000237846">
    <property type="component" value="Unassembled WGS sequence"/>
</dbReference>
<proteinExistence type="predicted"/>
<keyword evidence="1" id="KW-0472">Membrane</keyword>
<accession>A0A2T0PSR9</accession>
<evidence type="ECO:0000256" key="1">
    <source>
        <dbReference type="SAM" id="Phobius"/>
    </source>
</evidence>
<dbReference type="AlphaFoldDB" id="A0A2T0PSR9"/>